<evidence type="ECO:0000313" key="1">
    <source>
        <dbReference type="EMBL" id="KAJ7007910.1"/>
    </source>
</evidence>
<protein>
    <submittedName>
        <fullName evidence="1">Uncharacterized protein</fullName>
    </submittedName>
</protein>
<sequence length="194" mass="21544">MHGVVVISGTEKPQLVGSDHVLGSSDQASFPPIIASIKGFFEDSIMALGLVGHMLQLWLRSQNEYILQRKGHVQCEDVQARKGCTFSPCLQVSRFFRERDTKLDGTKDLDMEFVPECCVSLSVTSWKEAALAKFMKSPLKAWSVSRGALCGCQHLYLEISLTNLYDFTPGYGTTIFPAADIKYNDPCPLNQDCL</sequence>
<gene>
    <name evidence="1" type="ORF">NC653_006826</name>
</gene>
<dbReference type="AlphaFoldDB" id="A0AAD6WCN8"/>
<dbReference type="EMBL" id="JAQIZT010000002">
    <property type="protein sequence ID" value="KAJ7007910.1"/>
    <property type="molecule type" value="Genomic_DNA"/>
</dbReference>
<evidence type="ECO:0000313" key="2">
    <source>
        <dbReference type="Proteomes" id="UP001164929"/>
    </source>
</evidence>
<dbReference type="Proteomes" id="UP001164929">
    <property type="component" value="Chromosome 2"/>
</dbReference>
<keyword evidence="2" id="KW-1185">Reference proteome</keyword>
<accession>A0AAD6WCN8</accession>
<comment type="caution">
    <text evidence="1">The sequence shown here is derived from an EMBL/GenBank/DDBJ whole genome shotgun (WGS) entry which is preliminary data.</text>
</comment>
<proteinExistence type="predicted"/>
<organism evidence="1 2">
    <name type="scientific">Populus alba x Populus x berolinensis</name>
    <dbReference type="NCBI Taxonomy" id="444605"/>
    <lineage>
        <taxon>Eukaryota</taxon>
        <taxon>Viridiplantae</taxon>
        <taxon>Streptophyta</taxon>
        <taxon>Embryophyta</taxon>
        <taxon>Tracheophyta</taxon>
        <taxon>Spermatophyta</taxon>
        <taxon>Magnoliopsida</taxon>
        <taxon>eudicotyledons</taxon>
        <taxon>Gunneridae</taxon>
        <taxon>Pentapetalae</taxon>
        <taxon>rosids</taxon>
        <taxon>fabids</taxon>
        <taxon>Malpighiales</taxon>
        <taxon>Salicaceae</taxon>
        <taxon>Saliceae</taxon>
        <taxon>Populus</taxon>
    </lineage>
</organism>
<name>A0AAD6WCN8_9ROSI</name>
<reference evidence="1" key="1">
    <citation type="journal article" date="2023" name="Mol. Ecol. Resour.">
        <title>Chromosome-level genome assembly of a triploid poplar Populus alba 'Berolinensis'.</title>
        <authorList>
            <person name="Chen S."/>
            <person name="Yu Y."/>
            <person name="Wang X."/>
            <person name="Wang S."/>
            <person name="Zhang T."/>
            <person name="Zhou Y."/>
            <person name="He R."/>
            <person name="Meng N."/>
            <person name="Wang Y."/>
            <person name="Liu W."/>
            <person name="Liu Z."/>
            <person name="Liu J."/>
            <person name="Guo Q."/>
            <person name="Huang H."/>
            <person name="Sederoff R.R."/>
            <person name="Wang G."/>
            <person name="Qu G."/>
            <person name="Chen S."/>
        </authorList>
    </citation>
    <scope>NUCLEOTIDE SEQUENCE</scope>
    <source>
        <strain evidence="1">SC-2020</strain>
    </source>
</reference>